<gene>
    <name evidence="3" type="ORF">EOD39_19286</name>
</gene>
<dbReference type="InterPro" id="IPR011029">
    <property type="entry name" value="DEATH-like_dom_sf"/>
</dbReference>
<reference evidence="3 4" key="1">
    <citation type="submission" date="2019-01" db="EMBL/GenBank/DDBJ databases">
        <title>Draft Genome and Complete Hox-Cluster Characterization of the Sterlet Sturgeon (Acipenser ruthenus).</title>
        <authorList>
            <person name="Wei Q."/>
        </authorList>
    </citation>
    <scope>NUCLEOTIDE SEQUENCE [LARGE SCALE GENOMIC DNA]</scope>
    <source>
        <strain evidence="3">WHYD16114868_AA</strain>
        <tissue evidence="3">Blood</tissue>
    </source>
</reference>
<protein>
    <recommendedName>
        <fullName evidence="2">Pyrin domain-containing protein</fullName>
    </recommendedName>
</protein>
<dbReference type="Pfam" id="PF25600">
    <property type="entry name" value="TRIM_CC"/>
    <property type="match status" value="1"/>
</dbReference>
<dbReference type="PROSITE" id="PS50824">
    <property type="entry name" value="DAPIN"/>
    <property type="match status" value="1"/>
</dbReference>
<accession>A0A444UYL4</accession>
<dbReference type="InterPro" id="IPR058030">
    <property type="entry name" value="TRIM8/14/16/25/29/45/65_CC"/>
</dbReference>
<feature type="domain" description="Pyrin" evidence="2">
    <location>
        <begin position="1"/>
        <end position="59"/>
    </location>
</feature>
<keyword evidence="1" id="KW-0175">Coiled coil</keyword>
<evidence type="ECO:0000313" key="3">
    <source>
        <dbReference type="EMBL" id="RXM93247.1"/>
    </source>
</evidence>
<keyword evidence="4" id="KW-1185">Reference proteome</keyword>
<dbReference type="Gene3D" id="1.10.533.10">
    <property type="entry name" value="Death Domain, Fas"/>
    <property type="match status" value="1"/>
</dbReference>
<feature type="coiled-coil region" evidence="1">
    <location>
        <begin position="77"/>
        <end position="131"/>
    </location>
</feature>
<comment type="caution">
    <text evidence="3">The sequence shown here is derived from an EMBL/GenBank/DDBJ whole genome shotgun (WGS) entry which is preliminary data.</text>
</comment>
<proteinExistence type="predicted"/>
<organism evidence="3 4">
    <name type="scientific">Acipenser ruthenus</name>
    <name type="common">Sterlet sturgeon</name>
    <dbReference type="NCBI Taxonomy" id="7906"/>
    <lineage>
        <taxon>Eukaryota</taxon>
        <taxon>Metazoa</taxon>
        <taxon>Chordata</taxon>
        <taxon>Craniata</taxon>
        <taxon>Vertebrata</taxon>
        <taxon>Euteleostomi</taxon>
        <taxon>Actinopterygii</taxon>
        <taxon>Chondrostei</taxon>
        <taxon>Acipenseriformes</taxon>
        <taxon>Acipenseridae</taxon>
        <taxon>Acipenser</taxon>
    </lineage>
</organism>
<evidence type="ECO:0000259" key="2">
    <source>
        <dbReference type="PROSITE" id="PS50824"/>
    </source>
</evidence>
<dbReference type="EMBL" id="SCEB01004927">
    <property type="protein sequence ID" value="RXM93247.1"/>
    <property type="molecule type" value="Genomic_DNA"/>
</dbReference>
<dbReference type="AlphaFoldDB" id="A0A444UYL4"/>
<dbReference type="InterPro" id="IPR004020">
    <property type="entry name" value="DAPIN"/>
</dbReference>
<name>A0A444UYL4_ACIRT</name>
<sequence>MDKKTVKDHIINALDDLRQSELKAFRHKLCDTDFEEGRSAQRETAESKKVFDDLMDSIQKKKYAVVELIEAKEKTALIEVEGLRKKIQQEISELRRQNNEIEQLSETKDNIQFLKTQLRKTQTEIQRQTQERLKELAELNQTIELVS</sequence>
<evidence type="ECO:0000256" key="1">
    <source>
        <dbReference type="SAM" id="Coils"/>
    </source>
</evidence>
<evidence type="ECO:0000313" key="4">
    <source>
        <dbReference type="Proteomes" id="UP000289886"/>
    </source>
</evidence>
<dbReference type="Proteomes" id="UP000289886">
    <property type="component" value="Unassembled WGS sequence"/>
</dbReference>